<organism evidence="1 2">
    <name type="scientific">Dyella solisilvae</name>
    <dbReference type="NCBI Taxonomy" id="1920168"/>
    <lineage>
        <taxon>Bacteria</taxon>
        <taxon>Pseudomonadati</taxon>
        <taxon>Pseudomonadota</taxon>
        <taxon>Gammaproteobacteria</taxon>
        <taxon>Lysobacterales</taxon>
        <taxon>Rhodanobacteraceae</taxon>
        <taxon>Dyella</taxon>
    </lineage>
</organism>
<protein>
    <submittedName>
        <fullName evidence="1">Uncharacterized protein</fullName>
    </submittedName>
</protein>
<proteinExistence type="predicted"/>
<sequence>MRDWIHLQVEILTDLYYPTFRVRAGAKGRVVRTPRGGSGLVVRLSSGHEVRQLTEAHVRVIGSTQGYTEP</sequence>
<evidence type="ECO:0000313" key="2">
    <source>
        <dbReference type="Proteomes" id="UP000254711"/>
    </source>
</evidence>
<reference evidence="1 2" key="1">
    <citation type="submission" date="2018-07" db="EMBL/GenBank/DDBJ databases">
        <title>Dyella solisilvae sp. nov., isolated from the pine and broad-leaved mixed forest soil.</title>
        <authorList>
            <person name="Gao Z."/>
            <person name="Qiu L."/>
        </authorList>
    </citation>
    <scope>NUCLEOTIDE SEQUENCE [LARGE SCALE GENOMIC DNA]</scope>
    <source>
        <strain evidence="1 2">DHG54</strain>
    </source>
</reference>
<dbReference type="Proteomes" id="UP000254711">
    <property type="component" value="Unassembled WGS sequence"/>
</dbReference>
<dbReference type="AlphaFoldDB" id="A0A370K6E6"/>
<keyword evidence="2" id="KW-1185">Reference proteome</keyword>
<comment type="caution">
    <text evidence="1">The sequence shown here is derived from an EMBL/GenBank/DDBJ whole genome shotgun (WGS) entry which is preliminary data.</text>
</comment>
<accession>A0A370K6E6</accession>
<name>A0A370K6E6_9GAMM</name>
<gene>
    <name evidence="1" type="ORF">DVT68_13205</name>
</gene>
<dbReference type="EMBL" id="QQSY01000003">
    <property type="protein sequence ID" value="RDI98037.1"/>
    <property type="molecule type" value="Genomic_DNA"/>
</dbReference>
<evidence type="ECO:0000313" key="1">
    <source>
        <dbReference type="EMBL" id="RDI98037.1"/>
    </source>
</evidence>